<reference evidence="4 5" key="1">
    <citation type="submission" date="2022-11" db="EMBL/GenBank/DDBJ databases">
        <title>Spartinivicinus poritis sp. nov., isolated from scleractinian coral Porites lutea.</title>
        <authorList>
            <person name="Zhang G."/>
            <person name="Cai L."/>
            <person name="Wei Q."/>
        </authorList>
    </citation>
    <scope>NUCLEOTIDE SEQUENCE [LARGE SCALE GENOMIC DNA]</scope>
    <source>
        <strain evidence="4 5">A2-2</strain>
    </source>
</reference>
<dbReference type="SUPFAM" id="SSF56059">
    <property type="entry name" value="Glutathione synthetase ATP-binding domain-like"/>
    <property type="match status" value="1"/>
</dbReference>
<dbReference type="Gene3D" id="3.30.470.20">
    <property type="entry name" value="ATP-grasp fold, B domain"/>
    <property type="match status" value="1"/>
</dbReference>
<evidence type="ECO:0000259" key="2">
    <source>
        <dbReference type="PROSITE" id="PS50975"/>
    </source>
</evidence>
<dbReference type="PROSITE" id="PS51186">
    <property type="entry name" value="GNAT"/>
    <property type="match status" value="1"/>
</dbReference>
<protein>
    <submittedName>
        <fullName evidence="4">GNAT family N-acetyltransferase</fullName>
        <ecNumber evidence="4">2.3.1.-</ecNumber>
    </submittedName>
</protein>
<keyword evidence="4" id="KW-0012">Acyltransferase</keyword>
<evidence type="ECO:0000313" key="4">
    <source>
        <dbReference type="EMBL" id="MDE1463037.1"/>
    </source>
</evidence>
<keyword evidence="1" id="KW-0067">ATP-binding</keyword>
<dbReference type="RefSeq" id="WP_274689385.1">
    <property type="nucleotide sequence ID" value="NZ_JAPMOU010000016.1"/>
</dbReference>
<dbReference type="EMBL" id="JAPMOU010000016">
    <property type="protein sequence ID" value="MDE1463037.1"/>
    <property type="molecule type" value="Genomic_DNA"/>
</dbReference>
<evidence type="ECO:0000256" key="1">
    <source>
        <dbReference type="PROSITE-ProRule" id="PRU00409"/>
    </source>
</evidence>
<dbReference type="Proteomes" id="UP001528823">
    <property type="component" value="Unassembled WGS sequence"/>
</dbReference>
<dbReference type="InterPro" id="IPR000182">
    <property type="entry name" value="GNAT_dom"/>
</dbReference>
<gene>
    <name evidence="4" type="ORF">ORQ98_13775</name>
</gene>
<name>A0ABT5U9R6_9GAMM</name>
<keyword evidence="5" id="KW-1185">Reference proteome</keyword>
<organism evidence="4 5">
    <name type="scientific">Spartinivicinus poritis</name>
    <dbReference type="NCBI Taxonomy" id="2994640"/>
    <lineage>
        <taxon>Bacteria</taxon>
        <taxon>Pseudomonadati</taxon>
        <taxon>Pseudomonadota</taxon>
        <taxon>Gammaproteobacteria</taxon>
        <taxon>Oceanospirillales</taxon>
        <taxon>Zooshikellaceae</taxon>
        <taxon>Spartinivicinus</taxon>
    </lineage>
</organism>
<dbReference type="Pfam" id="PF00583">
    <property type="entry name" value="Acetyltransf_1"/>
    <property type="match status" value="1"/>
</dbReference>
<dbReference type="SUPFAM" id="SSF55729">
    <property type="entry name" value="Acyl-CoA N-acyltransferases (Nat)"/>
    <property type="match status" value="1"/>
</dbReference>
<dbReference type="Gene3D" id="3.40.630.30">
    <property type="match status" value="1"/>
</dbReference>
<sequence length="605" mass="68957">MQLQGMSASVAGKRVLVLPGQALGNIGAIRSLGRAGCKVFVASSQSRALGFYSRFAFKTTVAPEFSSTGFISWFSRYVSYNDIELVMPCEPLILALLPAWDSFKHLFAVPYDQTLLERAFSKAQTIKHFIDSGVSENLPESKVISSIEALMSDTELTRFRYPCFVKVDEVDLIKREAPTVNSSAVRKCQTYADVIKVVQAFLQTHKQVLIQAFAPGKGAGVNVLMWQGKAITTLANVCDRESPYTGGLGAIRSVIEHPEMESDALAKLKVMNWQGVAMVEYRLDQATGQFFFMEVNARIWAAMHLALFAGADFPRYLAECHFGATPDIPSQYTSVRCRWDYPADLGHVVSVLKSNDFSIWQKLRSFFSFFYLYLDPTLHHDLIFPGDSQLFWRQKWEIIRNGRLGKLYFKGVKLLHKLLKQPALSWIFQRHELAVYRLELDKEKASFQSNSLVKLFSEDELQLLEAWEDWQDVEELRRDFQHRMNEGELMFGVVENQKILAFAWLIPQAKASLFPLVRRHFHYPEGSAVIYNVYTSPMARGRGLYRAVLHACIAYAINKLNLKYIYQAIEPTNKIPIMMADKIGFQEQKRFKYLCLLGGQTVKES</sequence>
<dbReference type="PROSITE" id="PS50975">
    <property type="entry name" value="ATP_GRASP"/>
    <property type="match status" value="1"/>
</dbReference>
<dbReference type="InterPro" id="IPR011761">
    <property type="entry name" value="ATP-grasp"/>
</dbReference>
<keyword evidence="4" id="KW-0808">Transferase</keyword>
<dbReference type="EC" id="2.3.1.-" evidence="4"/>
<dbReference type="GO" id="GO:0016746">
    <property type="term" value="F:acyltransferase activity"/>
    <property type="evidence" value="ECO:0007669"/>
    <property type="project" value="UniProtKB-KW"/>
</dbReference>
<feature type="domain" description="N-acetyltransferase" evidence="3">
    <location>
        <begin position="451"/>
        <end position="605"/>
    </location>
</feature>
<evidence type="ECO:0000313" key="5">
    <source>
        <dbReference type="Proteomes" id="UP001528823"/>
    </source>
</evidence>
<proteinExistence type="predicted"/>
<dbReference type="InterPro" id="IPR016181">
    <property type="entry name" value="Acyl_CoA_acyltransferase"/>
</dbReference>
<dbReference type="CDD" id="cd04301">
    <property type="entry name" value="NAT_SF"/>
    <property type="match status" value="1"/>
</dbReference>
<evidence type="ECO:0000259" key="3">
    <source>
        <dbReference type="PROSITE" id="PS51186"/>
    </source>
</evidence>
<feature type="domain" description="ATP-grasp" evidence="2">
    <location>
        <begin position="128"/>
        <end position="322"/>
    </location>
</feature>
<accession>A0ABT5U9R6</accession>
<keyword evidence="1" id="KW-0547">Nucleotide-binding</keyword>
<comment type="caution">
    <text evidence="4">The sequence shown here is derived from an EMBL/GenBank/DDBJ whole genome shotgun (WGS) entry which is preliminary data.</text>
</comment>
<dbReference type="Pfam" id="PF02786">
    <property type="entry name" value="CPSase_L_D2"/>
    <property type="match status" value="1"/>
</dbReference>
<dbReference type="InterPro" id="IPR005479">
    <property type="entry name" value="CPAse_ATP-bd"/>
</dbReference>